<feature type="signal peptide" evidence="1">
    <location>
        <begin position="1"/>
        <end position="20"/>
    </location>
</feature>
<dbReference type="OrthoDB" id="5597669at2759"/>
<reference evidence="2 3" key="1">
    <citation type="submission" date="2017-01" db="EMBL/GenBank/DDBJ databases">
        <authorList>
            <person name="Mah S.A."/>
            <person name="Swanson W.J."/>
            <person name="Moy G.W."/>
            <person name="Vacquier V.D."/>
        </authorList>
    </citation>
    <scope>NUCLEOTIDE SEQUENCE [LARGE SCALE GENOMIC DNA]</scope>
    <source>
        <strain evidence="2 3">GSMNP</strain>
    </source>
</reference>
<dbReference type="Proteomes" id="UP000187283">
    <property type="component" value="Unassembled WGS sequence"/>
</dbReference>
<evidence type="ECO:0000256" key="1">
    <source>
        <dbReference type="SAM" id="SignalP"/>
    </source>
</evidence>
<evidence type="ECO:0000313" key="2">
    <source>
        <dbReference type="EMBL" id="OMJ25682.1"/>
    </source>
</evidence>
<dbReference type="AlphaFoldDB" id="A0A1R1YFK0"/>
<name>A0A1R1YFK0_9FUNG</name>
<proteinExistence type="predicted"/>
<comment type="caution">
    <text evidence="2">The sequence shown here is derived from an EMBL/GenBank/DDBJ whole genome shotgun (WGS) entry which is preliminary data.</text>
</comment>
<dbReference type="EMBL" id="LSSN01000130">
    <property type="protein sequence ID" value="OMJ25682.1"/>
    <property type="molecule type" value="Genomic_DNA"/>
</dbReference>
<keyword evidence="1" id="KW-0732">Signal</keyword>
<accession>A0A1R1YFK0</accession>
<evidence type="ECO:0000313" key="3">
    <source>
        <dbReference type="Proteomes" id="UP000187283"/>
    </source>
</evidence>
<sequence>MKLSILSLTIIGSFVMNTLSLNYSNENNESLLLKRDSERNGNLSRNRHHKYRGYRYGGRLWYWRNRPGSIFISSLKYTPSNFCDQRFEYLYMYFPEFRRSWNRDLVFRRKWERSIKFRRFWFGRVNYKSWIQ</sequence>
<organism evidence="2 3">
    <name type="scientific">Smittium culicis</name>
    <dbReference type="NCBI Taxonomy" id="133412"/>
    <lineage>
        <taxon>Eukaryota</taxon>
        <taxon>Fungi</taxon>
        <taxon>Fungi incertae sedis</taxon>
        <taxon>Zoopagomycota</taxon>
        <taxon>Kickxellomycotina</taxon>
        <taxon>Harpellomycetes</taxon>
        <taxon>Harpellales</taxon>
        <taxon>Legeriomycetaceae</taxon>
        <taxon>Smittium</taxon>
    </lineage>
</organism>
<keyword evidence="3" id="KW-1185">Reference proteome</keyword>
<protein>
    <submittedName>
        <fullName evidence="2">Uncharacterized protein</fullName>
    </submittedName>
</protein>
<feature type="chain" id="PRO_5010236358" evidence="1">
    <location>
        <begin position="21"/>
        <end position="132"/>
    </location>
</feature>
<gene>
    <name evidence="2" type="ORF">AYI70_g728</name>
</gene>